<keyword evidence="1" id="KW-0732">Signal</keyword>
<dbReference type="EMBL" id="JAGGNH010000009">
    <property type="protein sequence ID" value="KAJ0962583.1"/>
    <property type="molecule type" value="Genomic_DNA"/>
</dbReference>
<evidence type="ECO:0000256" key="1">
    <source>
        <dbReference type="SAM" id="SignalP"/>
    </source>
</evidence>
<evidence type="ECO:0000313" key="2">
    <source>
        <dbReference type="EMBL" id="KAJ0962583.1"/>
    </source>
</evidence>
<evidence type="ECO:0000313" key="3">
    <source>
        <dbReference type="Proteomes" id="UP001085076"/>
    </source>
</evidence>
<feature type="chain" id="PRO_5038691741" description="Secreted protein" evidence="1">
    <location>
        <begin position="26"/>
        <end position="85"/>
    </location>
</feature>
<evidence type="ECO:0008006" key="4">
    <source>
        <dbReference type="Google" id="ProtNLM"/>
    </source>
</evidence>
<organism evidence="2 3">
    <name type="scientific">Dioscorea zingiberensis</name>
    <dbReference type="NCBI Taxonomy" id="325984"/>
    <lineage>
        <taxon>Eukaryota</taxon>
        <taxon>Viridiplantae</taxon>
        <taxon>Streptophyta</taxon>
        <taxon>Embryophyta</taxon>
        <taxon>Tracheophyta</taxon>
        <taxon>Spermatophyta</taxon>
        <taxon>Magnoliopsida</taxon>
        <taxon>Liliopsida</taxon>
        <taxon>Dioscoreales</taxon>
        <taxon>Dioscoreaceae</taxon>
        <taxon>Dioscorea</taxon>
    </lineage>
</organism>
<accession>A0A9D5H446</accession>
<protein>
    <recommendedName>
        <fullName evidence="4">Secreted protein</fullName>
    </recommendedName>
</protein>
<keyword evidence="3" id="KW-1185">Reference proteome</keyword>
<name>A0A9D5H446_9LILI</name>
<gene>
    <name evidence="2" type="ORF">J5N97_027705</name>
</gene>
<dbReference type="AlphaFoldDB" id="A0A9D5H446"/>
<dbReference type="Proteomes" id="UP001085076">
    <property type="component" value="Miscellaneous, Linkage group lg09"/>
</dbReference>
<feature type="signal peptide" evidence="1">
    <location>
        <begin position="1"/>
        <end position="25"/>
    </location>
</feature>
<reference evidence="2" key="2">
    <citation type="journal article" date="2022" name="Hortic Res">
        <title>The genome of Dioscorea zingiberensis sheds light on the biosynthesis, origin and evolution of the medicinally important diosgenin saponins.</title>
        <authorList>
            <person name="Li Y."/>
            <person name="Tan C."/>
            <person name="Li Z."/>
            <person name="Guo J."/>
            <person name="Li S."/>
            <person name="Chen X."/>
            <person name="Wang C."/>
            <person name="Dai X."/>
            <person name="Yang H."/>
            <person name="Song W."/>
            <person name="Hou L."/>
            <person name="Xu J."/>
            <person name="Tong Z."/>
            <person name="Xu A."/>
            <person name="Yuan X."/>
            <person name="Wang W."/>
            <person name="Yang Q."/>
            <person name="Chen L."/>
            <person name="Sun Z."/>
            <person name="Wang K."/>
            <person name="Pan B."/>
            <person name="Chen J."/>
            <person name="Bao Y."/>
            <person name="Liu F."/>
            <person name="Qi X."/>
            <person name="Gang D.R."/>
            <person name="Wen J."/>
            <person name="Li J."/>
        </authorList>
    </citation>
    <scope>NUCLEOTIDE SEQUENCE</scope>
    <source>
        <strain evidence="2">Dzin_1.0</strain>
    </source>
</reference>
<proteinExistence type="predicted"/>
<sequence length="85" mass="10143">MAMCMSVHWVINFFVGLLFLRSLEANHFRKLKSHFYNLICRGENLQNTMAETHDVWFSGSLHSFTSRLLDDLSLIFCKFKRQYCF</sequence>
<dbReference type="OrthoDB" id="1920524at2759"/>
<comment type="caution">
    <text evidence="2">The sequence shown here is derived from an EMBL/GenBank/DDBJ whole genome shotgun (WGS) entry which is preliminary data.</text>
</comment>
<reference evidence="2" key="1">
    <citation type="submission" date="2021-03" db="EMBL/GenBank/DDBJ databases">
        <authorList>
            <person name="Li Z."/>
            <person name="Yang C."/>
        </authorList>
    </citation>
    <scope>NUCLEOTIDE SEQUENCE</scope>
    <source>
        <strain evidence="2">Dzin_1.0</strain>
        <tissue evidence="2">Leaf</tissue>
    </source>
</reference>